<dbReference type="Gene3D" id="1.10.1300.10">
    <property type="entry name" value="3'5'-cyclic nucleotide phosphodiesterase, catalytic domain"/>
    <property type="match status" value="1"/>
</dbReference>
<feature type="region of interest" description="Disordered" evidence="6">
    <location>
        <begin position="1196"/>
        <end position="1264"/>
    </location>
</feature>
<keyword evidence="1 5" id="KW-0479">Metal-binding</keyword>
<evidence type="ECO:0000256" key="1">
    <source>
        <dbReference type="ARBA" id="ARBA00022723"/>
    </source>
</evidence>
<dbReference type="GO" id="GO:0046872">
    <property type="term" value="F:metal ion binding"/>
    <property type="evidence" value="ECO:0007669"/>
    <property type="project" value="UniProtKB-KW"/>
</dbReference>
<feature type="binding site" evidence="4">
    <location>
        <position position="958"/>
    </location>
    <ligand>
        <name>AMP</name>
        <dbReference type="ChEBI" id="CHEBI:456215"/>
    </ligand>
</feature>
<keyword evidence="7" id="KW-1133">Transmembrane helix</keyword>
<feature type="compositionally biased region" description="Polar residues" evidence="6">
    <location>
        <begin position="1254"/>
        <end position="1264"/>
    </location>
</feature>
<feature type="domain" description="PDEase" evidence="8">
    <location>
        <begin position="838"/>
        <end position="1199"/>
    </location>
</feature>
<feature type="binding site" evidence="4">
    <location>
        <begin position="916"/>
        <end position="920"/>
    </location>
    <ligand>
        <name>AMP</name>
        <dbReference type="ChEBI" id="CHEBI:456215"/>
    </ligand>
</feature>
<dbReference type="PROSITE" id="PS51845">
    <property type="entry name" value="PDEASE_I_2"/>
    <property type="match status" value="1"/>
</dbReference>
<dbReference type="GO" id="GO:0004114">
    <property type="term" value="F:3',5'-cyclic-nucleotide phosphodiesterase activity"/>
    <property type="evidence" value="ECO:0007669"/>
    <property type="project" value="InterPro"/>
</dbReference>
<feature type="region of interest" description="Disordered" evidence="6">
    <location>
        <begin position="745"/>
        <end position="797"/>
    </location>
</feature>
<keyword evidence="7" id="KW-0812">Transmembrane</keyword>
<dbReference type="InterPro" id="IPR036971">
    <property type="entry name" value="PDEase_catalytic_dom_sf"/>
</dbReference>
<dbReference type="PANTHER" id="PTHR11347">
    <property type="entry name" value="CYCLIC NUCLEOTIDE PHOSPHODIESTERASE"/>
    <property type="match status" value="1"/>
</dbReference>
<feature type="binding site" evidence="4">
    <location>
        <position position="1156"/>
    </location>
    <ligand>
        <name>AMP</name>
        <dbReference type="ChEBI" id="CHEBI:456215"/>
    </ligand>
</feature>
<feature type="binding site" evidence="5">
    <location>
        <position position="958"/>
    </location>
    <ligand>
        <name>Zn(2+)</name>
        <dbReference type="ChEBI" id="CHEBI:29105"/>
        <label>2</label>
    </ligand>
</feature>
<dbReference type="InterPro" id="IPR003607">
    <property type="entry name" value="HD/PDEase_dom"/>
</dbReference>
<feature type="region of interest" description="Disordered" evidence="6">
    <location>
        <begin position="691"/>
        <end position="732"/>
    </location>
</feature>
<evidence type="ECO:0000256" key="6">
    <source>
        <dbReference type="SAM" id="MobiDB-lite"/>
    </source>
</evidence>
<feature type="active site" description="Proton donor" evidence="3">
    <location>
        <position position="916"/>
    </location>
</feature>
<evidence type="ECO:0000256" key="7">
    <source>
        <dbReference type="SAM" id="Phobius"/>
    </source>
</evidence>
<feature type="binding site" evidence="5">
    <location>
        <position position="920"/>
    </location>
    <ligand>
        <name>Zn(2+)</name>
        <dbReference type="ChEBI" id="CHEBI:29105"/>
        <label>1</label>
    </ligand>
</feature>
<dbReference type="SUPFAM" id="SSF109604">
    <property type="entry name" value="HD-domain/PDEase-like"/>
    <property type="match status" value="1"/>
</dbReference>
<name>A0A835XVG4_9CHLO</name>
<evidence type="ECO:0000313" key="9">
    <source>
        <dbReference type="EMBL" id="KAG2486574.1"/>
    </source>
</evidence>
<evidence type="ECO:0000256" key="2">
    <source>
        <dbReference type="ARBA" id="ARBA00022801"/>
    </source>
</evidence>
<evidence type="ECO:0000313" key="10">
    <source>
        <dbReference type="Proteomes" id="UP000612055"/>
    </source>
</evidence>
<feature type="binding site" evidence="5">
    <location>
        <position position="958"/>
    </location>
    <ligand>
        <name>Zn(2+)</name>
        <dbReference type="ChEBI" id="CHEBI:29105"/>
        <label>1</label>
    </ligand>
</feature>
<evidence type="ECO:0000259" key="8">
    <source>
        <dbReference type="PROSITE" id="PS51845"/>
    </source>
</evidence>
<comment type="caution">
    <text evidence="9">The sequence shown here is derived from an EMBL/GenBank/DDBJ whole genome shotgun (WGS) entry which is preliminary data.</text>
</comment>
<feature type="compositionally biased region" description="Polar residues" evidence="6">
    <location>
        <begin position="467"/>
        <end position="478"/>
    </location>
</feature>
<dbReference type="Pfam" id="PF00233">
    <property type="entry name" value="PDEase_I"/>
    <property type="match status" value="1"/>
</dbReference>
<sequence>MARQAEATAKSRGKFAVFKESLSGLAAVVRSSPTTLLWPLLVLAVLCGVGVWAVSYAASQEADRAKDHAIRLASDVAAWYQARLYSAFAPAAVLAAMVENNPQYNTSQLLLQYLAPALMAAAPSASLQSFQVLPSGVVRDVYPPQAGYGIIGIDVLGLPDSQLIVQASKRSMRIPGLSLDGPIVFTEQDTDYSRRKLLFVRKAIQVKTNASVDDWGRPDPTNPKCGSACEYNSTTGTKFWGFVGAVIDLDSLQAAADSPLELFDKYSYRYTLTAPPIDPTDGSEGILAASHTHGIPMRDPVRVAVPLLDLQWVLSVCTDRNTWTPVWYPGAVAGVVIAAIIASALVFALLVSRQRNRMLLRMLLPRELLDGLKAQDALQHAREVDGADTPADVLSGVLSCLLLGEAPDLRDVVLLRTVLHQGRDVYRPFNLGGKLKAANLDFDVAGALMAQLGGSGSDADVMWAQNGQQRGPSQTSQAMGCGEPRLQRTSNSSRFSSLMSSVTPGTDICQPEPGRFRRPSLPQPSKDLTPMQRGLAFLLSDAASTSAANGLGAIGPAEPSGPLMQHSSAAFGSVALPVLDRGTVRRTQGSLVSIALDPNASPFGPGSQSGMLVRMGSITDRGSRAIGAASEGPAPSAPVLMASDLEDEGSVRNGGSRVNTPRVQTLCETAADLLMATASSCDLDSVDKRDGLADTGGGSSALPGSQTEGAPGGQGGRLRLGTGPNSRLLSAKNTSSAAVTVCATPSTTQPNSLSLVVPSSPRPASGRRIMAAATSPLGGELDTPATSGRGRPSTAGSLVLATSKGGAPASRRNSCLLPDREPVQEEQHGVAAFTTPSPPAPVLDQVESLLAVAASPGQWQFNMFQLAEASGGHALSTLGFFLCVKEGLVSRFGLKPTTLARLLRTLEAGYTDNPYHNATHAADVLRSLHVLLMGARLTDHYLDPLGLLAAYMAAIVHDLGHPGLTGDFLVATSAPLALRYNDKSPLESHHASAAFTLIAERPELDALAPLSKEQRSALRKMVIDLVLGTDMKQHFAMIAQYKAVRRPVNGDMSPGKGASIRGSTGGVGPEAEVSLVRGLDLQEGPMPLDDTERMLSLQMCLKAADLGHLGSELEVHKRWLAALEEEFFLQGDREKALGLPISPLFDRSKQGASKSQVGFFDFVALPLIRALGEAFPGARPIQACFEANYAHWKEVQEGQQAGSGQPSAAPLSKLSAPKRASEPATAEAATPAAAGDVEAAPVPPSNGVKLARKQSMTSTEARDV</sequence>
<feature type="binding site" evidence="5">
    <location>
        <position position="1105"/>
    </location>
    <ligand>
        <name>Zn(2+)</name>
        <dbReference type="ChEBI" id="CHEBI:29105"/>
        <label>1</label>
    </ligand>
</feature>
<keyword evidence="7" id="KW-0472">Membrane</keyword>
<gene>
    <name evidence="9" type="ORF">HYH03_014744</name>
</gene>
<dbReference type="EMBL" id="JAEHOE010000110">
    <property type="protein sequence ID" value="KAG2486574.1"/>
    <property type="molecule type" value="Genomic_DNA"/>
</dbReference>
<feature type="binding site" evidence="4">
    <location>
        <position position="1105"/>
    </location>
    <ligand>
        <name>AMP</name>
        <dbReference type="ChEBI" id="CHEBI:456215"/>
    </ligand>
</feature>
<dbReference type="Proteomes" id="UP000612055">
    <property type="component" value="Unassembled WGS sequence"/>
</dbReference>
<evidence type="ECO:0000256" key="4">
    <source>
        <dbReference type="PIRSR" id="PIRSR623088-2"/>
    </source>
</evidence>
<feature type="compositionally biased region" description="Polar residues" evidence="6">
    <location>
        <begin position="1197"/>
        <end position="1206"/>
    </location>
</feature>
<proteinExistence type="predicted"/>
<organism evidence="9 10">
    <name type="scientific">Edaphochlamys debaryana</name>
    <dbReference type="NCBI Taxonomy" id="47281"/>
    <lineage>
        <taxon>Eukaryota</taxon>
        <taxon>Viridiplantae</taxon>
        <taxon>Chlorophyta</taxon>
        <taxon>core chlorophytes</taxon>
        <taxon>Chlorophyceae</taxon>
        <taxon>CS clade</taxon>
        <taxon>Chlamydomonadales</taxon>
        <taxon>Chlamydomonadales incertae sedis</taxon>
        <taxon>Edaphochlamys</taxon>
    </lineage>
</organism>
<feature type="transmembrane region" description="Helical" evidence="7">
    <location>
        <begin position="36"/>
        <end position="58"/>
    </location>
</feature>
<evidence type="ECO:0000256" key="5">
    <source>
        <dbReference type="PIRSR" id="PIRSR623088-3"/>
    </source>
</evidence>
<reference evidence="9" key="1">
    <citation type="journal article" date="2020" name="bioRxiv">
        <title>Comparative genomics of Chlamydomonas.</title>
        <authorList>
            <person name="Craig R.J."/>
            <person name="Hasan A.R."/>
            <person name="Ness R.W."/>
            <person name="Keightley P.D."/>
        </authorList>
    </citation>
    <scope>NUCLEOTIDE SEQUENCE</scope>
    <source>
        <strain evidence="9">CCAP 11/70</strain>
    </source>
</reference>
<dbReference type="PRINTS" id="PR00387">
    <property type="entry name" value="PDIESTERASE1"/>
</dbReference>
<protein>
    <recommendedName>
        <fullName evidence="8">PDEase domain-containing protein</fullName>
    </recommendedName>
</protein>
<feature type="region of interest" description="Disordered" evidence="6">
    <location>
        <begin position="467"/>
        <end position="525"/>
    </location>
</feature>
<feature type="binding site" evidence="5">
    <location>
        <position position="957"/>
    </location>
    <ligand>
        <name>Zn(2+)</name>
        <dbReference type="ChEBI" id="CHEBI:29105"/>
        <label>1</label>
    </ligand>
</feature>
<dbReference type="GO" id="GO:0007165">
    <property type="term" value="P:signal transduction"/>
    <property type="evidence" value="ECO:0007669"/>
    <property type="project" value="InterPro"/>
</dbReference>
<keyword evidence="2" id="KW-0378">Hydrolase</keyword>
<dbReference type="InterPro" id="IPR006189">
    <property type="entry name" value="CHASE_dom"/>
</dbReference>
<dbReference type="InterPro" id="IPR023088">
    <property type="entry name" value="PDEase"/>
</dbReference>
<dbReference type="OrthoDB" id="568146at2759"/>
<dbReference type="AlphaFoldDB" id="A0A835XVG4"/>
<evidence type="ECO:0000256" key="3">
    <source>
        <dbReference type="PIRSR" id="PIRSR623088-1"/>
    </source>
</evidence>
<dbReference type="CDD" id="cd00077">
    <property type="entry name" value="HDc"/>
    <property type="match status" value="1"/>
</dbReference>
<feature type="compositionally biased region" description="Low complexity" evidence="6">
    <location>
        <begin position="1222"/>
        <end position="1240"/>
    </location>
</feature>
<dbReference type="SMART" id="SM01079">
    <property type="entry name" value="CHASE"/>
    <property type="match status" value="1"/>
</dbReference>
<dbReference type="InterPro" id="IPR002073">
    <property type="entry name" value="PDEase_catalytic_dom"/>
</dbReference>
<feature type="transmembrane region" description="Helical" evidence="7">
    <location>
        <begin position="326"/>
        <end position="351"/>
    </location>
</feature>
<accession>A0A835XVG4</accession>
<keyword evidence="10" id="KW-1185">Reference proteome</keyword>
<feature type="compositionally biased region" description="Low complexity" evidence="6">
    <location>
        <begin position="490"/>
        <end position="501"/>
    </location>
</feature>
<dbReference type="SMART" id="SM00471">
    <property type="entry name" value="HDc"/>
    <property type="match status" value="1"/>
</dbReference>